<dbReference type="NCBIfam" id="TIGR00879">
    <property type="entry name" value="SP"/>
    <property type="match status" value="1"/>
</dbReference>
<dbReference type="PROSITE" id="PS00216">
    <property type="entry name" value="SUGAR_TRANSPORT_1"/>
    <property type="match status" value="1"/>
</dbReference>
<dbReference type="FunFam" id="1.20.1250.20:FF:000043">
    <property type="entry name" value="sugar transporter ERD6-like 6"/>
    <property type="match status" value="1"/>
</dbReference>
<dbReference type="PANTHER" id="PTHR48021:SF1">
    <property type="entry name" value="GH07001P-RELATED"/>
    <property type="match status" value="1"/>
</dbReference>
<dbReference type="PROSITE" id="PS50850">
    <property type="entry name" value="MFS"/>
    <property type="match status" value="1"/>
</dbReference>
<feature type="transmembrane region" description="Helical" evidence="8">
    <location>
        <begin position="202"/>
        <end position="223"/>
    </location>
</feature>
<evidence type="ECO:0000313" key="11">
    <source>
        <dbReference type="RefSeq" id="XP_010263644.1"/>
    </source>
</evidence>
<dbReference type="GO" id="GO:0055085">
    <property type="term" value="P:transmembrane transport"/>
    <property type="evidence" value="ECO:0000318"/>
    <property type="project" value="GO_Central"/>
</dbReference>
<evidence type="ECO:0000256" key="4">
    <source>
        <dbReference type="ARBA" id="ARBA00022692"/>
    </source>
</evidence>
<dbReference type="PROSITE" id="PS00217">
    <property type="entry name" value="SUGAR_TRANSPORT_2"/>
    <property type="match status" value="1"/>
</dbReference>
<keyword evidence="4 8" id="KW-0812">Transmembrane</keyword>
<dbReference type="AlphaFoldDB" id="A0A1U8ADR6"/>
<dbReference type="Gene3D" id="1.20.1250.20">
    <property type="entry name" value="MFS general substrate transporter like domains"/>
    <property type="match status" value="1"/>
</dbReference>
<feature type="transmembrane region" description="Helical" evidence="8">
    <location>
        <begin position="87"/>
        <end position="107"/>
    </location>
</feature>
<dbReference type="InterPro" id="IPR005829">
    <property type="entry name" value="Sugar_transporter_CS"/>
</dbReference>
<evidence type="ECO:0000256" key="7">
    <source>
        <dbReference type="RuleBase" id="RU003346"/>
    </source>
</evidence>
<dbReference type="InterPro" id="IPR005828">
    <property type="entry name" value="MFS_sugar_transport-like"/>
</dbReference>
<feature type="transmembrane region" description="Helical" evidence="8">
    <location>
        <begin position="143"/>
        <end position="166"/>
    </location>
</feature>
<accession>A0A1U8ADR6</accession>
<dbReference type="InterPro" id="IPR020846">
    <property type="entry name" value="MFS_dom"/>
</dbReference>
<keyword evidence="3" id="KW-0762">Sugar transport</keyword>
<feature type="transmembrane region" description="Helical" evidence="8">
    <location>
        <begin position="119"/>
        <end position="137"/>
    </location>
</feature>
<dbReference type="Proteomes" id="UP000189703">
    <property type="component" value="Unplaced"/>
</dbReference>
<dbReference type="PANTHER" id="PTHR48021">
    <property type="match status" value="1"/>
</dbReference>
<keyword evidence="5 8" id="KW-1133">Transmembrane helix</keyword>
<sequence>MSFREENDDGRDLRKPFLHTGSWYRMSSRQSSMLDKLGSSAQVIRDNSVSVVLCVLIVALGPIQFGFTAGYSSPTQADIISDLGLSISEFSIFGSLSNVGAMVGAIASGQIAEYIGRKGSLMIASIPNIIGWLAISFAKDSSFLYMGRLLEGFGVGVISYTVPVYIAEISPQNMRGRLGSVNQLSVTLGIMLAYLLGLFVHWRVLAVLGILPCTILIPGLFFIPESPRWLAKMGMMEDFEASLQVLRGFDTDISFEVNEIKRSVATTTRRTTIRFSDLRRRRYWYPLMVGIGLLVLQQLSGINGVLFYASNIFKAAGLSSTNLATFGVGVIQVIATGVTTSLIDKAGRRLLLIISSSGMTLSLLLVAVAFYLKGVLSEDSRFYSLMGILSLVGLVAMVISFSLGIGAIPWVIMSEILPVNIKGLAGSVATLANWLTSWVITMTANLLLSWSSGGTFTIYTVVSAFTIVFVVLWVPETKGRTLEEIQWSFR</sequence>
<dbReference type="GO" id="GO:0016020">
    <property type="term" value="C:membrane"/>
    <property type="evidence" value="ECO:0000318"/>
    <property type="project" value="GO_Central"/>
</dbReference>
<evidence type="ECO:0000259" key="9">
    <source>
        <dbReference type="PROSITE" id="PS50850"/>
    </source>
</evidence>
<evidence type="ECO:0000313" key="10">
    <source>
        <dbReference type="Proteomes" id="UP000189703"/>
    </source>
</evidence>
<dbReference type="GO" id="GO:0022857">
    <property type="term" value="F:transmembrane transporter activity"/>
    <property type="evidence" value="ECO:0000318"/>
    <property type="project" value="GO_Central"/>
</dbReference>
<evidence type="ECO:0000256" key="1">
    <source>
        <dbReference type="ARBA" id="ARBA00004141"/>
    </source>
</evidence>
<comment type="subcellular location">
    <subcellularLocation>
        <location evidence="1">Membrane</location>
        <topology evidence="1">Multi-pass membrane protein</topology>
    </subcellularLocation>
</comment>
<dbReference type="InParanoid" id="A0A1U8ADR6"/>
<dbReference type="InterPro" id="IPR003663">
    <property type="entry name" value="Sugar/inositol_transpt"/>
</dbReference>
<evidence type="ECO:0000256" key="6">
    <source>
        <dbReference type="ARBA" id="ARBA00023136"/>
    </source>
</evidence>
<dbReference type="GO" id="GO:0051119">
    <property type="term" value="F:sugar transmembrane transporter activity"/>
    <property type="evidence" value="ECO:0007669"/>
    <property type="project" value="InterPro"/>
</dbReference>
<dbReference type="CDD" id="cd17358">
    <property type="entry name" value="MFS_GLUT6_8_Class3_like"/>
    <property type="match status" value="1"/>
</dbReference>
<evidence type="ECO:0000256" key="2">
    <source>
        <dbReference type="ARBA" id="ARBA00010992"/>
    </source>
</evidence>
<gene>
    <name evidence="11" type="primary">LOC104601854</name>
</gene>
<dbReference type="FunCoup" id="A0A1U8ADR6">
    <property type="interactions" value="1226"/>
</dbReference>
<feature type="transmembrane region" description="Helical" evidence="8">
    <location>
        <begin position="178"/>
        <end position="196"/>
    </location>
</feature>
<evidence type="ECO:0000256" key="5">
    <source>
        <dbReference type="ARBA" id="ARBA00022989"/>
    </source>
</evidence>
<keyword evidence="7" id="KW-0813">Transport</keyword>
<feature type="transmembrane region" description="Helical" evidence="8">
    <location>
        <begin position="384"/>
        <end position="412"/>
    </location>
</feature>
<comment type="similarity">
    <text evidence="2 7">Belongs to the major facilitator superfamily. Sugar transporter (TC 2.A.1.1) family.</text>
</comment>
<keyword evidence="10" id="KW-1185">Reference proteome</keyword>
<dbReference type="OMA" id="APMYCTE"/>
<organism evidence="10 11">
    <name type="scientific">Nelumbo nucifera</name>
    <name type="common">Sacred lotus</name>
    <dbReference type="NCBI Taxonomy" id="4432"/>
    <lineage>
        <taxon>Eukaryota</taxon>
        <taxon>Viridiplantae</taxon>
        <taxon>Streptophyta</taxon>
        <taxon>Embryophyta</taxon>
        <taxon>Tracheophyta</taxon>
        <taxon>Spermatophyta</taxon>
        <taxon>Magnoliopsida</taxon>
        <taxon>Proteales</taxon>
        <taxon>Nelumbonaceae</taxon>
        <taxon>Nelumbo</taxon>
    </lineage>
</organism>
<dbReference type="eggNOG" id="KOG0254">
    <property type="taxonomic scope" value="Eukaryota"/>
</dbReference>
<evidence type="ECO:0000256" key="3">
    <source>
        <dbReference type="ARBA" id="ARBA00022597"/>
    </source>
</evidence>
<feature type="transmembrane region" description="Helical" evidence="8">
    <location>
        <begin position="49"/>
        <end position="67"/>
    </location>
</feature>
<feature type="transmembrane region" description="Helical" evidence="8">
    <location>
        <begin position="283"/>
        <end position="309"/>
    </location>
</feature>
<evidence type="ECO:0000256" key="8">
    <source>
        <dbReference type="SAM" id="Phobius"/>
    </source>
</evidence>
<dbReference type="InterPro" id="IPR044775">
    <property type="entry name" value="MFS_ERD6/Tret1-like"/>
</dbReference>
<dbReference type="PRINTS" id="PR00171">
    <property type="entry name" value="SUGRTRNSPORT"/>
</dbReference>
<feature type="transmembrane region" description="Helical" evidence="8">
    <location>
        <begin position="350"/>
        <end position="372"/>
    </location>
</feature>
<protein>
    <submittedName>
        <fullName evidence="11">Sugar transporter ERD6-like 6</fullName>
    </submittedName>
</protein>
<feature type="transmembrane region" description="Helical" evidence="8">
    <location>
        <begin position="321"/>
        <end position="343"/>
    </location>
</feature>
<dbReference type="InterPro" id="IPR036259">
    <property type="entry name" value="MFS_trans_sf"/>
</dbReference>
<feature type="transmembrane region" description="Helical" evidence="8">
    <location>
        <begin position="456"/>
        <end position="474"/>
    </location>
</feature>
<dbReference type="SUPFAM" id="SSF103473">
    <property type="entry name" value="MFS general substrate transporter"/>
    <property type="match status" value="1"/>
</dbReference>
<name>A0A1U8ADR6_NELNU</name>
<dbReference type="OrthoDB" id="6612291at2759"/>
<dbReference type="InterPro" id="IPR050549">
    <property type="entry name" value="MFS_Trehalose_Transporter"/>
</dbReference>
<dbReference type="Pfam" id="PF00083">
    <property type="entry name" value="Sugar_tr"/>
    <property type="match status" value="1"/>
</dbReference>
<dbReference type="KEGG" id="nnu:104601854"/>
<keyword evidence="6 8" id="KW-0472">Membrane</keyword>
<dbReference type="GeneID" id="104601854"/>
<feature type="domain" description="Major facilitator superfamily (MFS) profile" evidence="9">
    <location>
        <begin position="54"/>
        <end position="478"/>
    </location>
</feature>
<proteinExistence type="inferred from homology"/>
<feature type="transmembrane region" description="Helical" evidence="8">
    <location>
        <begin position="424"/>
        <end position="450"/>
    </location>
</feature>
<dbReference type="RefSeq" id="XP_010263644.1">
    <property type="nucleotide sequence ID" value="XM_010265342.2"/>
</dbReference>
<reference evidence="11" key="1">
    <citation type="submission" date="2025-08" db="UniProtKB">
        <authorList>
            <consortium name="RefSeq"/>
        </authorList>
    </citation>
    <scope>IDENTIFICATION</scope>
</reference>